<dbReference type="EMBL" id="UZAF01018999">
    <property type="protein sequence ID" value="VDO56778.1"/>
    <property type="molecule type" value="Genomic_DNA"/>
</dbReference>
<dbReference type="Proteomes" id="UP000268014">
    <property type="component" value="Unassembled WGS sequence"/>
</dbReference>
<proteinExistence type="predicted"/>
<name>A0A0N4WUZ5_HAEPC</name>
<protein>
    <submittedName>
        <fullName evidence="2 4">Uncharacterized protein</fullName>
    </submittedName>
</protein>
<keyword evidence="3" id="KW-1185">Reference proteome</keyword>
<feature type="region of interest" description="Disordered" evidence="1">
    <location>
        <begin position="1"/>
        <end position="35"/>
    </location>
</feature>
<sequence>MEPSQQTPSSVRGMPAKPVHQRANARPDNMNEKKSLVTMPNTVSSFFLIFFL</sequence>
<dbReference type="WBParaSite" id="HPLM_0001549601-mRNA-1">
    <property type="protein sequence ID" value="HPLM_0001549601-mRNA-1"/>
    <property type="gene ID" value="HPLM_0001549601"/>
</dbReference>
<evidence type="ECO:0000313" key="2">
    <source>
        <dbReference type="EMBL" id="VDO56778.1"/>
    </source>
</evidence>
<evidence type="ECO:0000256" key="1">
    <source>
        <dbReference type="SAM" id="MobiDB-lite"/>
    </source>
</evidence>
<gene>
    <name evidence="2" type="ORF">HPLM_LOCUS15488</name>
</gene>
<reference evidence="4" key="1">
    <citation type="submission" date="2017-02" db="UniProtKB">
        <authorList>
            <consortium name="WormBaseParasite"/>
        </authorList>
    </citation>
    <scope>IDENTIFICATION</scope>
</reference>
<reference evidence="2 3" key="2">
    <citation type="submission" date="2018-11" db="EMBL/GenBank/DDBJ databases">
        <authorList>
            <consortium name="Pathogen Informatics"/>
        </authorList>
    </citation>
    <scope>NUCLEOTIDE SEQUENCE [LARGE SCALE GENOMIC DNA]</scope>
    <source>
        <strain evidence="2 3">MHpl1</strain>
    </source>
</reference>
<accession>A0A0N4WUZ5</accession>
<evidence type="ECO:0000313" key="4">
    <source>
        <dbReference type="WBParaSite" id="HPLM_0001549601-mRNA-1"/>
    </source>
</evidence>
<dbReference type="AlphaFoldDB" id="A0A0N4WUZ5"/>
<evidence type="ECO:0000313" key="3">
    <source>
        <dbReference type="Proteomes" id="UP000268014"/>
    </source>
</evidence>
<feature type="compositionally biased region" description="Polar residues" evidence="1">
    <location>
        <begin position="1"/>
        <end position="10"/>
    </location>
</feature>
<organism evidence="4">
    <name type="scientific">Haemonchus placei</name>
    <name type="common">Barber's pole worm</name>
    <dbReference type="NCBI Taxonomy" id="6290"/>
    <lineage>
        <taxon>Eukaryota</taxon>
        <taxon>Metazoa</taxon>
        <taxon>Ecdysozoa</taxon>
        <taxon>Nematoda</taxon>
        <taxon>Chromadorea</taxon>
        <taxon>Rhabditida</taxon>
        <taxon>Rhabditina</taxon>
        <taxon>Rhabditomorpha</taxon>
        <taxon>Strongyloidea</taxon>
        <taxon>Trichostrongylidae</taxon>
        <taxon>Haemonchus</taxon>
    </lineage>
</organism>